<dbReference type="InterPro" id="IPR040191">
    <property type="entry name" value="UTP10"/>
</dbReference>
<organism evidence="9 10">
    <name type="scientific">Loxostege sticticalis</name>
    <name type="common">Beet webworm moth</name>
    <dbReference type="NCBI Taxonomy" id="481309"/>
    <lineage>
        <taxon>Eukaryota</taxon>
        <taxon>Metazoa</taxon>
        <taxon>Ecdysozoa</taxon>
        <taxon>Arthropoda</taxon>
        <taxon>Hexapoda</taxon>
        <taxon>Insecta</taxon>
        <taxon>Pterygota</taxon>
        <taxon>Neoptera</taxon>
        <taxon>Endopterygota</taxon>
        <taxon>Lepidoptera</taxon>
        <taxon>Glossata</taxon>
        <taxon>Ditrysia</taxon>
        <taxon>Pyraloidea</taxon>
        <taxon>Crambidae</taxon>
        <taxon>Pyraustinae</taxon>
        <taxon>Loxostege</taxon>
    </lineage>
</organism>
<evidence type="ECO:0000256" key="2">
    <source>
        <dbReference type="ARBA" id="ARBA00010559"/>
    </source>
</evidence>
<dbReference type="Pfam" id="PF08146">
    <property type="entry name" value="BP28CT"/>
    <property type="match status" value="1"/>
</dbReference>
<accession>A0ABD0TI28</accession>
<comment type="similarity">
    <text evidence="2 7">Belongs to the HEATR1/UTP10 family.</text>
</comment>
<dbReference type="InterPro" id="IPR001810">
    <property type="entry name" value="F-box_dom"/>
</dbReference>
<dbReference type="SUPFAM" id="SSF48371">
    <property type="entry name" value="ARM repeat"/>
    <property type="match status" value="3"/>
</dbReference>
<dbReference type="GO" id="GO:0006364">
    <property type="term" value="P:rRNA processing"/>
    <property type="evidence" value="ECO:0007669"/>
    <property type="project" value="UniProtKB-UniRule"/>
</dbReference>
<dbReference type="InterPro" id="IPR012954">
    <property type="entry name" value="BP28_C_dom"/>
</dbReference>
<evidence type="ECO:0000256" key="1">
    <source>
        <dbReference type="ARBA" id="ARBA00004604"/>
    </source>
</evidence>
<dbReference type="PROSITE" id="PS50181">
    <property type="entry name" value="FBOX"/>
    <property type="match status" value="1"/>
</dbReference>
<comment type="subcellular location">
    <subcellularLocation>
        <location evidence="1 7">Nucleus</location>
        <location evidence="1 7">Nucleolus</location>
    </subcellularLocation>
</comment>
<keyword evidence="3 7" id="KW-0690">Ribosome biogenesis</keyword>
<evidence type="ECO:0000256" key="5">
    <source>
        <dbReference type="ARBA" id="ARBA00023242"/>
    </source>
</evidence>
<dbReference type="EMBL" id="JBEDNZ010000004">
    <property type="protein sequence ID" value="KAL0848901.1"/>
    <property type="molecule type" value="Genomic_DNA"/>
</dbReference>
<dbReference type="Pfam" id="PF23243">
    <property type="entry name" value="HEAT_HEATR1"/>
    <property type="match status" value="1"/>
</dbReference>
<dbReference type="GO" id="GO:0005730">
    <property type="term" value="C:nucleolus"/>
    <property type="evidence" value="ECO:0007669"/>
    <property type="project" value="UniProtKB-SubCell"/>
</dbReference>
<protein>
    <recommendedName>
        <fullName evidence="7">HEAT repeat-containing protein 1</fullName>
    </recommendedName>
</protein>
<dbReference type="PANTHER" id="PTHR13457:SF1">
    <property type="entry name" value="HEAT REPEAT-CONTAINING PROTEIN 1"/>
    <property type="match status" value="1"/>
</dbReference>
<evidence type="ECO:0000259" key="8">
    <source>
        <dbReference type="PROSITE" id="PS50181"/>
    </source>
</evidence>
<dbReference type="InterPro" id="IPR016024">
    <property type="entry name" value="ARM-type_fold"/>
</dbReference>
<evidence type="ECO:0000256" key="4">
    <source>
        <dbReference type="ARBA" id="ARBA00022552"/>
    </source>
</evidence>
<keyword evidence="4 7" id="KW-0698">rRNA processing</keyword>
<reference evidence="9 10" key="1">
    <citation type="submission" date="2024-06" db="EMBL/GenBank/DDBJ databases">
        <title>A chromosome-level genome assembly of beet webworm, Loxostege sticticalis.</title>
        <authorList>
            <person name="Zhang Y."/>
        </authorList>
    </citation>
    <scope>NUCLEOTIDE SEQUENCE [LARGE SCALE GENOMIC DNA]</scope>
    <source>
        <strain evidence="9">AQ028</strain>
        <tissue evidence="9">Male pupae</tissue>
    </source>
</reference>
<dbReference type="Gene3D" id="1.25.10.10">
    <property type="entry name" value="Leucine-rich Repeat Variant"/>
    <property type="match status" value="2"/>
</dbReference>
<keyword evidence="5 7" id="KW-0539">Nucleus</keyword>
<evidence type="ECO:0000313" key="10">
    <source>
        <dbReference type="Proteomes" id="UP001549921"/>
    </source>
</evidence>
<evidence type="ECO:0000256" key="7">
    <source>
        <dbReference type="RuleBase" id="RU367065"/>
    </source>
</evidence>
<gene>
    <name evidence="9" type="ORF">ABMA28_013303</name>
</gene>
<name>A0ABD0TI28_LOXSC</name>
<feature type="domain" description="F-box" evidence="8">
    <location>
        <begin position="534"/>
        <end position="583"/>
    </location>
</feature>
<dbReference type="InterPro" id="IPR011989">
    <property type="entry name" value="ARM-like"/>
</dbReference>
<evidence type="ECO:0000313" key="9">
    <source>
        <dbReference type="EMBL" id="KAL0848901.1"/>
    </source>
</evidence>
<dbReference type="GO" id="GO:1990904">
    <property type="term" value="C:ribonucleoprotein complex"/>
    <property type="evidence" value="ECO:0007669"/>
    <property type="project" value="UniProtKB-KW"/>
</dbReference>
<comment type="function">
    <text evidence="7">Involved in nucleolar processing of pre-18S ribosomal RNA.</text>
</comment>
<evidence type="ECO:0000256" key="3">
    <source>
        <dbReference type="ARBA" id="ARBA00022517"/>
    </source>
</evidence>
<dbReference type="PANTHER" id="PTHR13457">
    <property type="entry name" value="BAP28"/>
    <property type="match status" value="1"/>
</dbReference>
<dbReference type="InterPro" id="IPR056473">
    <property type="entry name" value="HEAT_Utp10/HEAT1"/>
</dbReference>
<keyword evidence="6 7" id="KW-0687">Ribonucleoprotein</keyword>
<dbReference type="SMART" id="SM01036">
    <property type="entry name" value="BP28CT"/>
    <property type="match status" value="1"/>
</dbReference>
<proteinExistence type="inferred from homology"/>
<dbReference type="Proteomes" id="UP001549921">
    <property type="component" value="Unassembled WGS sequence"/>
</dbReference>
<evidence type="ECO:0000256" key="6">
    <source>
        <dbReference type="ARBA" id="ARBA00023274"/>
    </source>
</evidence>
<sequence length="2102" mass="240925">MAATSLSEQLKKLSAPQSAIYKEDKKKASLLFDPKEAGLKDRDTFYEIGLSGLNELIALHEEFRVYEDSLFSLSSKEFERAVQTKEVNQNLDQTIEKFLLQLSPYFLLQSSHKALEWLVNRYHIQQYNQDAIMALILPYHGSNIFVRFIQIMDIKSTSNRWNWLRPIQKNGVPLGNQVWYNQCVSNPATLQFVAKTTLKYVKEFGERSSQLNTVFAFFCQTALGVLESGKRVTEATINALLPTVMKAIESPIVDFRSSAYIILGFLFTKTTIKADTLNEIIIKLLTTEFDMTYDIALLITMLYANQTHMTNMSENILNNISLDIMNNLCGYLKKSVERKQNIQPFVLSFLSSVLPVLQSDMEEFRRFRQLPQMLIDEVDLKQQQPETIVKCVLDAFQSQQPVKTEDGDESDIEIIDEDDSSPRILEWYSSFLKSLENKYPDAFDKIIKQEMSSQSKVSSKRRLQLSKVLGFKPSVAHQVKGTYLFENLNHVNPELRIEAVKYISKEFETLKIDNVEFVKDSIVNRFNDENIDVVAAALKIPSEYLSEALNEIDAANVLVNIVSKTSKKWRNVISTAIKKFCSLEILPVNHETVLALVPYLFPHSEESALTTWEILNSLWGRKFGLVKKIKNLNASYKDNNEVLNQLIFNAIFVDKVKQFDEILDFYLLNKNNTLDIYTYLLLKSCSFKNESIDEITATLNLLLESVEMEDRVIVASSQDQTFSSRIMPEFVKLSRQNKILFEIVDYIISRVIEDMNVKNLSKPWCNVCENAETILVRRLYEICITGCAIPSYEKNYVKLLQQLLGKFFKNARERFEFIANFACGHILYANDAKDVIGPELQLRSLKLLNNFFSLQDSEWIYDSDVVVLMILFNLNNPSTPIRQCAIDSISNLLRLEPEKSKVYVQLLTELLSHKEELLLDHEQIPQVLNTVLTQSSPAKKIFRKNCLAKFTEILTSNTPPHVISSFLKLLYNMNSSNTFPYIVPALNTLQKKLIENELNLKFCFNIYESNMFKHVYSQINEATVSTFAKDQVWNSIAVGLKEYRECILEEGQSVTSPCVLIMKQIDEDVFKKVPDEKTKDLVNLIASAGTFSNNPTIASSASKVMKKIHLNFSDFKPILQNMLNALDPEAKESKKKKSSVSILSYRVTETNEWKLGVTLLEYVQNKKKMTVDTTFVSLLFELLNKCLRFEEQSYVEYTKQLILSSLWYYCKKFVDDKDRDQMKSLKSHFKVELVVQCIRGTQNPQTHHHALILLSHAAYMLPEQVLHHTMEIFTFMGSSVLRYDDAYSFQIIIKIIETLIPILVKLDKDVEEYTEKELQQLQNRIVPVLRIFADVVLHVPEHRRLPLYKKLVETLGPNQFLWVFLALLLETHVTHFDKTDGVADKRQNRTLADQESPTNRLDFGQNILLEFSPEVGIENFIKLMMYIKSLPIQKDEDSMDTEVDPSDIFSVNGHSAVQLRKYKYVIITFMNNCLASSRFIQHSSQASDIKAMETHYKNFIINILTFIQSISKFNDEKTAKYWRVMLHHSYDLLDNTNNLLSAPMFLSVVRGLLKHTLQAVRRKSMELLNSKIQFSPEMFNDVNKDLLYSLLPALLDIIKTIDAKEEGQNETVAQELELNQQTALLSLKLLTRMLASENPEPFKPVLDTVTEYTCNSNITSNVMASVVLCLAELCSNLKAHALASLRKFMPALIKVLKKQREAETPELILLSTVTAISKIVESLPLFLSPYLQKILFEYAILLAKWQTHDQECSKVSAIVTKLVTIKKKIAGSIPPRVLIPVANETHQLLLEKENYDAIGPVMSVLADSFANVTTADFNALQQDLTTFFLSALQLRSNATEKNIDANVIDQAEDEVVNALVKLVLKLSETSFRPFYFKIYDWAIRTNVDGQKDRAITFYRLSSAIADQLKGLFVLFAGHFIKNASELLDSCNNSKTEELFFDSEEKCITLVKYIIKTLHVVFLYDSQNFINKDRFETLMQPVVDQLENTLGGIQNLKSRSEEVIIPCISQFAVATADDSLWKLLNYQILLKTRHNDADIRLLALDSLVSMATQLGSSWLPLLAESVPFLAELLEDGDQRIENCTKEAIRKLEQILGEPLEKYF</sequence>
<comment type="caution">
    <text evidence="9">The sequence shown here is derived from an EMBL/GenBank/DDBJ whole genome shotgun (WGS) entry which is preliminary data.</text>
</comment>